<gene>
    <name evidence="1" type="ORF">F8153_08665</name>
</gene>
<protein>
    <submittedName>
        <fullName evidence="1">PqqD family protein</fullName>
    </submittedName>
</protein>
<dbReference type="Gene3D" id="1.10.10.1150">
    <property type="entry name" value="Coenzyme PQQ synthesis protein D (PqqD)"/>
    <property type="match status" value="1"/>
</dbReference>
<dbReference type="EMBL" id="WBZB01000025">
    <property type="protein sequence ID" value="KAB3529861.1"/>
    <property type="molecule type" value="Genomic_DNA"/>
</dbReference>
<sequence length="94" mass="11103">MEVFSMVRNVYKRNILYRIRKLDNRNILFGPSHCLELNELALLIWNNLNGENNTEYLINLIQSQYEEIDKETIEKDILDFIEGLADKNIINACV</sequence>
<organism evidence="1 2">
    <name type="scientific">Alkaliphilus serpentinus</name>
    <dbReference type="NCBI Taxonomy" id="1482731"/>
    <lineage>
        <taxon>Bacteria</taxon>
        <taxon>Bacillati</taxon>
        <taxon>Bacillota</taxon>
        <taxon>Clostridia</taxon>
        <taxon>Peptostreptococcales</taxon>
        <taxon>Natronincolaceae</taxon>
        <taxon>Alkaliphilus</taxon>
    </lineage>
</organism>
<dbReference type="AlphaFoldDB" id="A0A833M820"/>
<dbReference type="InterPro" id="IPR008792">
    <property type="entry name" value="PQQD"/>
</dbReference>
<proteinExistence type="predicted"/>
<accession>A0A833M820</accession>
<evidence type="ECO:0000313" key="1">
    <source>
        <dbReference type="EMBL" id="KAB3529861.1"/>
    </source>
</evidence>
<dbReference type="OrthoDB" id="308521at2"/>
<dbReference type="InterPro" id="IPR041881">
    <property type="entry name" value="PqqD_sf"/>
</dbReference>
<evidence type="ECO:0000313" key="2">
    <source>
        <dbReference type="Proteomes" id="UP000465601"/>
    </source>
</evidence>
<keyword evidence="2" id="KW-1185">Reference proteome</keyword>
<dbReference type="Pfam" id="PF05402">
    <property type="entry name" value="PqqD"/>
    <property type="match status" value="1"/>
</dbReference>
<comment type="caution">
    <text evidence="1">The sequence shown here is derived from an EMBL/GenBank/DDBJ whole genome shotgun (WGS) entry which is preliminary data.</text>
</comment>
<name>A0A833M820_9FIRM</name>
<reference evidence="1 2" key="1">
    <citation type="submission" date="2019-10" db="EMBL/GenBank/DDBJ databases">
        <title>Alkaliphilus serpentinus sp. nov. and Alkaliphilus pronyensis sp. nov., two novel anaerobic alkaliphilic species isolated from the serpentinized-hosted hydrothermal field of the Prony Bay (New Caledonia).</title>
        <authorList>
            <person name="Postec A."/>
        </authorList>
    </citation>
    <scope>NUCLEOTIDE SEQUENCE [LARGE SCALE GENOMIC DNA]</scope>
    <source>
        <strain evidence="1 2">LacT</strain>
    </source>
</reference>
<dbReference type="Proteomes" id="UP000465601">
    <property type="component" value="Unassembled WGS sequence"/>
</dbReference>